<name>A0A4Y1Z839_9BACL</name>
<accession>A0A4Y1Z839</accession>
<comment type="caution">
    <text evidence="1">The sequence shown here is derived from an EMBL/GenBank/DDBJ whole genome shotgun (WGS) entry which is preliminary data.</text>
</comment>
<protein>
    <submittedName>
        <fullName evidence="1">Uncharacterized protein</fullName>
    </submittedName>
</protein>
<gene>
    <name evidence="1" type="ORF">NBRC111894_709</name>
</gene>
<proteinExistence type="predicted"/>
<sequence>MWLNTPELMIATNTPVDMLTAMILRISSSPCEIYTGDGKPNYRRL</sequence>
<organism evidence="1 2">
    <name type="scientific">Sporolactobacillus inulinus</name>
    <dbReference type="NCBI Taxonomy" id="2078"/>
    <lineage>
        <taxon>Bacteria</taxon>
        <taxon>Bacillati</taxon>
        <taxon>Bacillota</taxon>
        <taxon>Bacilli</taxon>
        <taxon>Bacillales</taxon>
        <taxon>Sporolactobacillaceae</taxon>
        <taxon>Sporolactobacillus</taxon>
    </lineage>
</organism>
<evidence type="ECO:0000313" key="2">
    <source>
        <dbReference type="Proteomes" id="UP000319716"/>
    </source>
</evidence>
<dbReference type="AlphaFoldDB" id="A0A4Y1Z839"/>
<reference evidence="1 2" key="1">
    <citation type="submission" date="2017-11" db="EMBL/GenBank/DDBJ databases">
        <title>Draft Genome Sequence of Sporolactobacillus inulinus NBRC 111894 Isolated from Koso, a Japanese Sugar-Vegetable Fermented Beverage.</title>
        <authorList>
            <person name="Chiou T.Y."/>
            <person name="Oshima K."/>
            <person name="Suda W."/>
            <person name="Hattori M."/>
            <person name="Takahashi T."/>
        </authorList>
    </citation>
    <scope>NUCLEOTIDE SEQUENCE [LARGE SCALE GENOMIC DNA]</scope>
    <source>
        <strain evidence="1 2">NBRC111894</strain>
    </source>
</reference>
<dbReference type="Proteomes" id="UP000319716">
    <property type="component" value="Unassembled WGS sequence"/>
</dbReference>
<evidence type="ECO:0000313" key="1">
    <source>
        <dbReference type="EMBL" id="GAY75155.1"/>
    </source>
</evidence>
<dbReference type="EMBL" id="BEXB01000004">
    <property type="protein sequence ID" value="GAY75155.1"/>
    <property type="molecule type" value="Genomic_DNA"/>
</dbReference>